<keyword evidence="2" id="KW-1185">Reference proteome</keyword>
<organism evidence="1 2">
    <name type="scientific">Ascochyta lentis</name>
    <dbReference type="NCBI Taxonomy" id="205686"/>
    <lineage>
        <taxon>Eukaryota</taxon>
        <taxon>Fungi</taxon>
        <taxon>Dikarya</taxon>
        <taxon>Ascomycota</taxon>
        <taxon>Pezizomycotina</taxon>
        <taxon>Dothideomycetes</taxon>
        <taxon>Pleosporomycetidae</taxon>
        <taxon>Pleosporales</taxon>
        <taxon>Pleosporineae</taxon>
        <taxon>Didymellaceae</taxon>
        <taxon>Ascochyta</taxon>
    </lineage>
</organism>
<dbReference type="OrthoDB" id="3223806at2759"/>
<reference evidence="1" key="2">
    <citation type="submission" date="2020-09" db="EMBL/GenBank/DDBJ databases">
        <title>Reference genome assembly for Australian Ascochyta lentis isolate Al4.</title>
        <authorList>
            <person name="Lee R.C."/>
            <person name="Farfan-Caceres L.M."/>
            <person name="Debler J.W."/>
            <person name="Williams A.H."/>
            <person name="Henares B.M."/>
        </authorList>
    </citation>
    <scope>NUCLEOTIDE SEQUENCE</scope>
    <source>
        <strain evidence="1">Al4</strain>
    </source>
</reference>
<reference evidence="1" key="1">
    <citation type="submission" date="2018-12" db="EMBL/GenBank/DDBJ databases">
        <authorList>
            <person name="Syme R.A."/>
            <person name="Farfan-Caceres L."/>
            <person name="Lichtenzveig J."/>
        </authorList>
    </citation>
    <scope>NUCLEOTIDE SEQUENCE</scope>
    <source>
        <strain evidence="1">Al4</strain>
    </source>
</reference>
<proteinExistence type="predicted"/>
<comment type="caution">
    <text evidence="1">The sequence shown here is derived from an EMBL/GenBank/DDBJ whole genome shotgun (WGS) entry which is preliminary data.</text>
</comment>
<dbReference type="EMBL" id="RZGK01000017">
    <property type="protein sequence ID" value="KAF9692705.1"/>
    <property type="molecule type" value="Genomic_DNA"/>
</dbReference>
<dbReference type="AlphaFoldDB" id="A0A8H7IXP2"/>
<dbReference type="Proteomes" id="UP000651452">
    <property type="component" value="Unassembled WGS sequence"/>
</dbReference>
<accession>A0A8H7IXP2</accession>
<protein>
    <submittedName>
        <fullName evidence="1">Uncharacterized protein</fullName>
    </submittedName>
</protein>
<name>A0A8H7IXP2_9PLEO</name>
<gene>
    <name evidence="1" type="ORF">EKO04_008960</name>
</gene>
<sequence length="436" mass="48549">MDPSTVRLWAAGAKETAWEEDHDGLIMGAFTKALCDALNHAADTPEDRPVVSWWTTMIRVNQVVNATNPWQHPQVEGPHDRLPFTLLSKRSDGLPFRVVDNVGIVEAGRVAGVEVGNEFGVMPPGSMSYDKDTSLGQVKVTNVQAFRSQTTYRRGKLYPDGSIAFLLSEMPHRWVALVPDHLLGVRKAIGDSNFLRLSDTNDEEKWVVKITEEAGRVCAYNQSNVLVASERLRTSGAEDHVGRQFIKTIEQLARAHHLLRLAPGQGDENFDHGLSIEVSKISDPRGIMSADATGTVNAGQSAKFTLCNQGHKIVWVSIFDVNTKGQIQFLKGWQNIEILPDRDWEYGQDGNLRLDWPTSVEGTDSIEETLVFIISDTEVDLRVFASHLSGERDTRSTLGYFAHHLACGALRDFVDTRAAPAVRFDVFQLRFTLLRT</sequence>
<evidence type="ECO:0000313" key="2">
    <source>
        <dbReference type="Proteomes" id="UP000651452"/>
    </source>
</evidence>
<evidence type="ECO:0000313" key="1">
    <source>
        <dbReference type="EMBL" id="KAF9692705.1"/>
    </source>
</evidence>